<feature type="domain" description="Methyltransferase type 11" evidence="1">
    <location>
        <begin position="45"/>
        <end position="140"/>
    </location>
</feature>
<gene>
    <name evidence="2" type="ORF">GGR90_003219</name>
</gene>
<proteinExistence type="predicted"/>
<dbReference type="RefSeq" id="WP_167922372.1">
    <property type="nucleotide sequence ID" value="NZ_JAATIT010000004.1"/>
</dbReference>
<dbReference type="InterPro" id="IPR029063">
    <property type="entry name" value="SAM-dependent_MTases_sf"/>
</dbReference>
<protein>
    <submittedName>
        <fullName evidence="2">SAM-dependent methyltransferase</fullName>
    </submittedName>
</protein>
<keyword evidence="3" id="KW-1185">Reference proteome</keyword>
<sequence>MQDVLEGYAAVATADFIAAYDGLSPESIYEHVVDLIPNHSITIADIGAGTGRDAAWFAAKGHDALAIEPVRELREAGQTLHPAANIKWLDDRLPHLRAVPTGVSFDLVTLCAVWQHLSDANRAIAMPRLATLIAPSGILIMSLRHGPGAKGRRVFPVSSDMTIEMAHACGLHLLRRQDADSVQKVNLSMGVFWTWLAFEKVR</sequence>
<dbReference type="InterPro" id="IPR013216">
    <property type="entry name" value="Methyltransf_11"/>
</dbReference>
<evidence type="ECO:0000259" key="1">
    <source>
        <dbReference type="Pfam" id="PF08241"/>
    </source>
</evidence>
<keyword evidence="2" id="KW-0489">Methyltransferase</keyword>
<dbReference type="GO" id="GO:0008757">
    <property type="term" value="F:S-adenosylmethionine-dependent methyltransferase activity"/>
    <property type="evidence" value="ECO:0007669"/>
    <property type="project" value="InterPro"/>
</dbReference>
<dbReference type="Proteomes" id="UP000535078">
    <property type="component" value="Unassembled WGS sequence"/>
</dbReference>
<dbReference type="AlphaFoldDB" id="A0A7X5XTF1"/>
<dbReference type="GO" id="GO:0032259">
    <property type="term" value="P:methylation"/>
    <property type="evidence" value="ECO:0007669"/>
    <property type="project" value="UniProtKB-KW"/>
</dbReference>
<evidence type="ECO:0000313" key="2">
    <source>
        <dbReference type="EMBL" id="NJB91017.1"/>
    </source>
</evidence>
<accession>A0A7X5XTF1</accession>
<dbReference type="Gene3D" id="3.40.50.150">
    <property type="entry name" value="Vaccinia Virus protein VP39"/>
    <property type="match status" value="1"/>
</dbReference>
<evidence type="ECO:0000313" key="3">
    <source>
        <dbReference type="Proteomes" id="UP000535078"/>
    </source>
</evidence>
<organism evidence="2 3">
    <name type="scientific">Sphingopyxis italica</name>
    <dbReference type="NCBI Taxonomy" id="1129133"/>
    <lineage>
        <taxon>Bacteria</taxon>
        <taxon>Pseudomonadati</taxon>
        <taxon>Pseudomonadota</taxon>
        <taxon>Alphaproteobacteria</taxon>
        <taxon>Sphingomonadales</taxon>
        <taxon>Sphingomonadaceae</taxon>
        <taxon>Sphingopyxis</taxon>
    </lineage>
</organism>
<reference evidence="2 3" key="1">
    <citation type="submission" date="2020-03" db="EMBL/GenBank/DDBJ databases">
        <title>Genomic Encyclopedia of Type Strains, Phase IV (KMG-IV): sequencing the most valuable type-strain genomes for metagenomic binning, comparative biology and taxonomic classification.</title>
        <authorList>
            <person name="Goeker M."/>
        </authorList>
    </citation>
    <scope>NUCLEOTIDE SEQUENCE [LARGE SCALE GENOMIC DNA]</scope>
    <source>
        <strain evidence="2 3">DSM 25229</strain>
    </source>
</reference>
<name>A0A7X5XTF1_9SPHN</name>
<dbReference type="CDD" id="cd02440">
    <property type="entry name" value="AdoMet_MTases"/>
    <property type="match status" value="1"/>
</dbReference>
<dbReference type="SUPFAM" id="SSF53335">
    <property type="entry name" value="S-adenosyl-L-methionine-dependent methyltransferases"/>
    <property type="match status" value="1"/>
</dbReference>
<dbReference type="EMBL" id="JAATIT010000004">
    <property type="protein sequence ID" value="NJB91017.1"/>
    <property type="molecule type" value="Genomic_DNA"/>
</dbReference>
<comment type="caution">
    <text evidence="2">The sequence shown here is derived from an EMBL/GenBank/DDBJ whole genome shotgun (WGS) entry which is preliminary data.</text>
</comment>
<keyword evidence="2" id="KW-0808">Transferase</keyword>
<dbReference type="Pfam" id="PF08241">
    <property type="entry name" value="Methyltransf_11"/>
    <property type="match status" value="1"/>
</dbReference>